<dbReference type="Proteomes" id="UP000694844">
    <property type="component" value="Chromosome 5"/>
</dbReference>
<keyword evidence="10" id="KW-1185">Reference proteome</keyword>
<dbReference type="GO" id="GO:0005765">
    <property type="term" value="C:lysosomal membrane"/>
    <property type="evidence" value="ECO:0007669"/>
    <property type="project" value="UniProtKB-SubCell"/>
</dbReference>
<dbReference type="InterPro" id="IPR006629">
    <property type="entry name" value="LITAF"/>
</dbReference>
<dbReference type="GO" id="GO:0008270">
    <property type="term" value="F:zinc ion binding"/>
    <property type="evidence" value="ECO:0007669"/>
    <property type="project" value="TreeGrafter"/>
</dbReference>
<keyword evidence="6" id="KW-0862">Zinc</keyword>
<evidence type="ECO:0000256" key="6">
    <source>
        <dbReference type="ARBA" id="ARBA00022833"/>
    </source>
</evidence>
<comment type="subcellular location">
    <subcellularLocation>
        <location evidence="2">Endosome membrane</location>
        <topology evidence="2">Peripheral membrane protein</topology>
    </subcellularLocation>
    <subcellularLocation>
        <location evidence="1">Late endosome membrane</location>
    </subcellularLocation>
    <subcellularLocation>
        <location evidence="3">Lysosome membrane</location>
        <topology evidence="3">Peripheral membrane protein</topology>
        <orientation evidence="3">Cytoplasmic side</orientation>
    </subcellularLocation>
</comment>
<evidence type="ECO:0000256" key="2">
    <source>
        <dbReference type="ARBA" id="ARBA00004481"/>
    </source>
</evidence>
<sequence>MATHPGYPPPPPPMYGGHSKFHAFREVPVHMQCPYCHAEVATSVTYEAGTMTWVICLFLILFGFWLGCCLIPFCIDGCKDCVHTCPNCQQVIGKFNRM</sequence>
<evidence type="ECO:0000259" key="9">
    <source>
        <dbReference type="PROSITE" id="PS51837"/>
    </source>
</evidence>
<name>A0A8B8EP08_CRAVI</name>
<reference evidence="11" key="1">
    <citation type="submission" date="2025-08" db="UniProtKB">
        <authorList>
            <consortium name="RefSeq"/>
        </authorList>
    </citation>
    <scope>IDENTIFICATION</scope>
    <source>
        <tissue evidence="11">Whole sample</tissue>
    </source>
</reference>
<evidence type="ECO:0000313" key="10">
    <source>
        <dbReference type="Proteomes" id="UP000694844"/>
    </source>
</evidence>
<evidence type="ECO:0000313" key="11">
    <source>
        <dbReference type="RefSeq" id="XP_022341661.1"/>
    </source>
</evidence>
<keyword evidence="5" id="KW-0479">Metal-binding</keyword>
<evidence type="ECO:0000256" key="7">
    <source>
        <dbReference type="ARBA" id="ARBA00023136"/>
    </source>
</evidence>
<dbReference type="GeneID" id="111135680"/>
<dbReference type="InterPro" id="IPR037519">
    <property type="entry name" value="LITAF_fam"/>
</dbReference>
<evidence type="ECO:0000256" key="4">
    <source>
        <dbReference type="ARBA" id="ARBA00005975"/>
    </source>
</evidence>
<dbReference type="KEGG" id="cvn:111135680"/>
<keyword evidence="8" id="KW-0812">Transmembrane</keyword>
<dbReference type="GO" id="GO:0031902">
    <property type="term" value="C:late endosome membrane"/>
    <property type="evidence" value="ECO:0007669"/>
    <property type="project" value="UniProtKB-SubCell"/>
</dbReference>
<dbReference type="PROSITE" id="PS51837">
    <property type="entry name" value="LITAF"/>
    <property type="match status" value="1"/>
</dbReference>
<organism evidence="10 11">
    <name type="scientific">Crassostrea virginica</name>
    <name type="common">Eastern oyster</name>
    <dbReference type="NCBI Taxonomy" id="6565"/>
    <lineage>
        <taxon>Eukaryota</taxon>
        <taxon>Metazoa</taxon>
        <taxon>Spiralia</taxon>
        <taxon>Lophotrochozoa</taxon>
        <taxon>Mollusca</taxon>
        <taxon>Bivalvia</taxon>
        <taxon>Autobranchia</taxon>
        <taxon>Pteriomorphia</taxon>
        <taxon>Ostreida</taxon>
        <taxon>Ostreoidea</taxon>
        <taxon>Ostreidae</taxon>
        <taxon>Crassostrea</taxon>
    </lineage>
</organism>
<keyword evidence="7 8" id="KW-0472">Membrane</keyword>
<dbReference type="Pfam" id="PF10601">
    <property type="entry name" value="zf-LITAF-like"/>
    <property type="match status" value="1"/>
</dbReference>
<dbReference type="PANTHER" id="PTHR23292:SF6">
    <property type="entry name" value="FI16602P1-RELATED"/>
    <property type="match status" value="1"/>
</dbReference>
<feature type="transmembrane region" description="Helical" evidence="8">
    <location>
        <begin position="51"/>
        <end position="75"/>
    </location>
</feature>
<dbReference type="OrthoDB" id="5599753at2759"/>
<dbReference type="RefSeq" id="XP_022341661.1">
    <property type="nucleotide sequence ID" value="XM_022485953.1"/>
</dbReference>
<evidence type="ECO:0000256" key="3">
    <source>
        <dbReference type="ARBA" id="ARBA00004630"/>
    </source>
</evidence>
<dbReference type="AlphaFoldDB" id="A0A8B8EP08"/>
<evidence type="ECO:0000256" key="1">
    <source>
        <dbReference type="ARBA" id="ARBA00004414"/>
    </source>
</evidence>
<gene>
    <name evidence="11" type="primary">LOC111135680</name>
</gene>
<dbReference type="PANTHER" id="PTHR23292">
    <property type="entry name" value="LIPOPOLYSACCHARIDE-INDUCED TUMOR NECROSIS FACTOR-ALPHA FACTOR"/>
    <property type="match status" value="1"/>
</dbReference>
<dbReference type="SMART" id="SM00714">
    <property type="entry name" value="LITAF"/>
    <property type="match status" value="1"/>
</dbReference>
<accession>A0A8B8EP08</accession>
<keyword evidence="8" id="KW-1133">Transmembrane helix</keyword>
<evidence type="ECO:0000256" key="5">
    <source>
        <dbReference type="ARBA" id="ARBA00022723"/>
    </source>
</evidence>
<proteinExistence type="inferred from homology"/>
<comment type="similarity">
    <text evidence="4">Belongs to the CDIP1/LITAF family.</text>
</comment>
<feature type="domain" description="LITAF" evidence="9">
    <location>
        <begin position="12"/>
        <end position="97"/>
    </location>
</feature>
<evidence type="ECO:0000256" key="8">
    <source>
        <dbReference type="SAM" id="Phobius"/>
    </source>
</evidence>
<protein>
    <submittedName>
        <fullName evidence="11">Cell death-inducing p53-target protein 1 homolog</fullName>
    </submittedName>
</protein>